<dbReference type="GO" id="GO:0016491">
    <property type="term" value="F:oxidoreductase activity"/>
    <property type="evidence" value="ECO:0007669"/>
    <property type="project" value="UniProtKB-KW"/>
</dbReference>
<keyword evidence="14" id="KW-1185">Reference proteome</keyword>
<keyword evidence="7" id="KW-0408">Iron</keyword>
<dbReference type="GO" id="GO:0016020">
    <property type="term" value="C:membrane"/>
    <property type="evidence" value="ECO:0007669"/>
    <property type="project" value="UniProtKB-SubCell"/>
</dbReference>
<sequence length="335" mass="36873">MNRFQKLALASLVSVLVLIFVGAVVRVTGAGLGCPDWPTCWGCLVPPWKVEQVDLSKIDFEKFRAKAERLGRDPDTVTPEHILESFNPRHVWTEFVNRLTSLPVGIFAVATLVASWGRSRAQKAVKWTAMAALIVVLINAVMGAKVVYSGLKPGILTAHMALAMLLIVLQVFTLWRGTDQPMRLHTSQQGAQRGWIGVGILLGAIVIEGIMGSQIRELTDQMAKSHQGQDRVEWISELEQSWIYLVHRSFSWVIVVVTAISWAWTRKNVVGPIGKAPRWVVGLVALQMLLGLVMAQVEVHEVAQVLHVGLAGILLAATVHWFLTLLPSKAETAGH</sequence>
<evidence type="ECO:0000256" key="2">
    <source>
        <dbReference type="ARBA" id="ARBA00022475"/>
    </source>
</evidence>
<feature type="transmembrane region" description="Helical" evidence="12">
    <location>
        <begin position="154"/>
        <end position="175"/>
    </location>
</feature>
<keyword evidence="5 12" id="KW-1133">Transmembrane helix</keyword>
<feature type="transmembrane region" description="Helical" evidence="12">
    <location>
        <begin position="127"/>
        <end position="148"/>
    </location>
</feature>
<feature type="transmembrane region" description="Helical" evidence="12">
    <location>
        <begin position="303"/>
        <end position="326"/>
    </location>
</feature>
<keyword evidence="3 12" id="KW-0812">Transmembrane</keyword>
<dbReference type="AlphaFoldDB" id="A0A840VA83"/>
<keyword evidence="6" id="KW-0560">Oxidoreductase</keyword>
<dbReference type="RefSeq" id="WP_184014655.1">
    <property type="nucleotide sequence ID" value="NZ_JACHFD010000001.1"/>
</dbReference>
<evidence type="ECO:0000256" key="6">
    <source>
        <dbReference type="ARBA" id="ARBA00023002"/>
    </source>
</evidence>
<evidence type="ECO:0000256" key="4">
    <source>
        <dbReference type="ARBA" id="ARBA00022723"/>
    </source>
</evidence>
<dbReference type="Pfam" id="PF02628">
    <property type="entry name" value="COX15-CtaA"/>
    <property type="match status" value="1"/>
</dbReference>
<evidence type="ECO:0000256" key="5">
    <source>
        <dbReference type="ARBA" id="ARBA00022989"/>
    </source>
</evidence>
<accession>A0A840VA83</accession>
<evidence type="ECO:0000313" key="13">
    <source>
        <dbReference type="EMBL" id="MBB5349821.1"/>
    </source>
</evidence>
<feature type="transmembrane region" description="Helical" evidence="12">
    <location>
        <begin position="242"/>
        <end position="264"/>
    </location>
</feature>
<dbReference type="GO" id="GO:0006784">
    <property type="term" value="P:heme A biosynthetic process"/>
    <property type="evidence" value="ECO:0007669"/>
    <property type="project" value="InterPro"/>
</dbReference>
<evidence type="ECO:0000256" key="8">
    <source>
        <dbReference type="ARBA" id="ARBA00023133"/>
    </source>
</evidence>
<dbReference type="GO" id="GO:0046872">
    <property type="term" value="F:metal ion binding"/>
    <property type="evidence" value="ECO:0007669"/>
    <property type="project" value="UniProtKB-KW"/>
</dbReference>
<comment type="pathway">
    <text evidence="11">Porphyrin-containing compound metabolism.</text>
</comment>
<keyword evidence="10" id="KW-1015">Disulfide bond</keyword>
<feature type="transmembrane region" description="Helical" evidence="12">
    <location>
        <begin position="276"/>
        <end position="297"/>
    </location>
</feature>
<protein>
    <submittedName>
        <fullName evidence="13">Cytochrome c oxidase assembly protein subunit 15</fullName>
    </submittedName>
</protein>
<evidence type="ECO:0000313" key="14">
    <source>
        <dbReference type="Proteomes" id="UP000557717"/>
    </source>
</evidence>
<keyword evidence="4" id="KW-0479">Metal-binding</keyword>
<keyword evidence="9 12" id="KW-0472">Membrane</keyword>
<evidence type="ECO:0000256" key="10">
    <source>
        <dbReference type="ARBA" id="ARBA00023157"/>
    </source>
</evidence>
<dbReference type="EMBL" id="JACHFD010000001">
    <property type="protein sequence ID" value="MBB5349821.1"/>
    <property type="molecule type" value="Genomic_DNA"/>
</dbReference>
<evidence type="ECO:0000256" key="11">
    <source>
        <dbReference type="ARBA" id="ARBA00023444"/>
    </source>
</evidence>
<gene>
    <name evidence="13" type="ORF">HNR46_000042</name>
</gene>
<feature type="transmembrane region" description="Helical" evidence="12">
    <location>
        <begin position="95"/>
        <end position="115"/>
    </location>
</feature>
<name>A0A840VA83_9BACT</name>
<organism evidence="13 14">
    <name type="scientific">Haloferula luteola</name>
    <dbReference type="NCBI Taxonomy" id="595692"/>
    <lineage>
        <taxon>Bacteria</taxon>
        <taxon>Pseudomonadati</taxon>
        <taxon>Verrucomicrobiota</taxon>
        <taxon>Verrucomicrobiia</taxon>
        <taxon>Verrucomicrobiales</taxon>
        <taxon>Verrucomicrobiaceae</taxon>
        <taxon>Haloferula</taxon>
    </lineage>
</organism>
<feature type="transmembrane region" description="Helical" evidence="12">
    <location>
        <begin position="195"/>
        <end position="215"/>
    </location>
</feature>
<proteinExistence type="predicted"/>
<evidence type="ECO:0000256" key="3">
    <source>
        <dbReference type="ARBA" id="ARBA00022692"/>
    </source>
</evidence>
<evidence type="ECO:0000256" key="1">
    <source>
        <dbReference type="ARBA" id="ARBA00004141"/>
    </source>
</evidence>
<evidence type="ECO:0000256" key="9">
    <source>
        <dbReference type="ARBA" id="ARBA00023136"/>
    </source>
</evidence>
<comment type="subcellular location">
    <subcellularLocation>
        <location evidence="1">Membrane</location>
        <topology evidence="1">Multi-pass membrane protein</topology>
    </subcellularLocation>
</comment>
<dbReference type="PANTHER" id="PTHR35457:SF1">
    <property type="entry name" value="HEME A SYNTHASE"/>
    <property type="match status" value="1"/>
</dbReference>
<comment type="caution">
    <text evidence="13">The sequence shown here is derived from an EMBL/GenBank/DDBJ whole genome shotgun (WGS) entry which is preliminary data.</text>
</comment>
<keyword evidence="2" id="KW-1003">Cell membrane</keyword>
<evidence type="ECO:0000256" key="12">
    <source>
        <dbReference type="SAM" id="Phobius"/>
    </source>
</evidence>
<dbReference type="InterPro" id="IPR050450">
    <property type="entry name" value="COX15/CtaA_HemeA_synthase"/>
</dbReference>
<keyword evidence="8" id="KW-0350">Heme biosynthesis</keyword>
<evidence type="ECO:0000256" key="7">
    <source>
        <dbReference type="ARBA" id="ARBA00023004"/>
    </source>
</evidence>
<dbReference type="InterPro" id="IPR003780">
    <property type="entry name" value="COX15/CtaA_fam"/>
</dbReference>
<dbReference type="Proteomes" id="UP000557717">
    <property type="component" value="Unassembled WGS sequence"/>
</dbReference>
<dbReference type="PANTHER" id="PTHR35457">
    <property type="entry name" value="HEME A SYNTHASE"/>
    <property type="match status" value="1"/>
</dbReference>
<reference evidence="13 14" key="1">
    <citation type="submission" date="2020-08" db="EMBL/GenBank/DDBJ databases">
        <title>Genomic Encyclopedia of Type Strains, Phase IV (KMG-IV): sequencing the most valuable type-strain genomes for metagenomic binning, comparative biology and taxonomic classification.</title>
        <authorList>
            <person name="Goeker M."/>
        </authorList>
    </citation>
    <scope>NUCLEOTIDE SEQUENCE [LARGE SCALE GENOMIC DNA]</scope>
    <source>
        <strain evidence="13 14">YC6886</strain>
    </source>
</reference>